<evidence type="ECO:0000256" key="2">
    <source>
        <dbReference type="ARBA" id="ARBA00011738"/>
    </source>
</evidence>
<sequence>MKLYHTELSGHGHRARLFLGLLGLQHELIDVDVAAGAHKTPEFLALNPFGQVPVLDDDGLLVPDSNAILVYLAKKTGRTDWLPEDAAGAAAVQRWLSVAAGELAYGPCAARLVTVFGARFNPAEVIERSHVLLARLESHLTQRDWLVGAGPTLADVAIYSYVARAPEGNVDISDYAAVKRWLGRVEALPGFVPFAQTPAGLTAAA</sequence>
<feature type="domain" description="GST C-terminal" evidence="5">
    <location>
        <begin position="85"/>
        <end position="205"/>
    </location>
</feature>
<dbReference type="SFLD" id="SFLDG00358">
    <property type="entry name" value="Main_(cytGST)"/>
    <property type="match status" value="1"/>
</dbReference>
<dbReference type="InterPro" id="IPR004046">
    <property type="entry name" value="GST_C"/>
</dbReference>
<dbReference type="PANTHER" id="PTHR43969">
    <property type="entry name" value="GLUTATHIONE S TRANSFERASE D10, ISOFORM A-RELATED"/>
    <property type="match status" value="1"/>
</dbReference>
<dbReference type="Proteomes" id="UP001141992">
    <property type="component" value="Unassembled WGS sequence"/>
</dbReference>
<dbReference type="SUPFAM" id="SSF52833">
    <property type="entry name" value="Thioredoxin-like"/>
    <property type="match status" value="1"/>
</dbReference>
<dbReference type="Gene3D" id="3.40.30.10">
    <property type="entry name" value="Glutaredoxin"/>
    <property type="match status" value="1"/>
</dbReference>
<evidence type="ECO:0000259" key="4">
    <source>
        <dbReference type="PROSITE" id="PS50404"/>
    </source>
</evidence>
<protein>
    <submittedName>
        <fullName evidence="6">Glutathione S-transferase</fullName>
    </submittedName>
</protein>
<evidence type="ECO:0000313" key="6">
    <source>
        <dbReference type="EMBL" id="MCZ8405343.1"/>
    </source>
</evidence>
<dbReference type="EMBL" id="JAPZVI010000038">
    <property type="protein sequence ID" value="MCZ8405343.1"/>
    <property type="molecule type" value="Genomic_DNA"/>
</dbReference>
<dbReference type="InterPro" id="IPR040079">
    <property type="entry name" value="Glutathione_S-Trfase"/>
</dbReference>
<reference evidence="6" key="1">
    <citation type="submission" date="2022-12" db="EMBL/GenBank/DDBJ databases">
        <authorList>
            <person name="Voronina O.L."/>
            <person name="Kunda M.S."/>
            <person name="Ryzhova N."/>
            <person name="Aksenova E.I."/>
        </authorList>
    </citation>
    <scope>NUCLEOTIDE SEQUENCE</scope>
    <source>
        <strain evidence="6">SCCH136:Ach223948</strain>
    </source>
</reference>
<evidence type="ECO:0000256" key="3">
    <source>
        <dbReference type="ARBA" id="ARBA00022679"/>
    </source>
</evidence>
<keyword evidence="3" id="KW-0808">Transferase</keyword>
<dbReference type="RefSeq" id="WP_269865495.1">
    <property type="nucleotide sequence ID" value="NZ_JAPZVI010000038.1"/>
</dbReference>
<dbReference type="PROSITE" id="PS50405">
    <property type="entry name" value="GST_CTER"/>
    <property type="match status" value="1"/>
</dbReference>
<dbReference type="SUPFAM" id="SSF47616">
    <property type="entry name" value="GST C-terminal domain-like"/>
    <property type="match status" value="1"/>
</dbReference>
<evidence type="ECO:0000259" key="5">
    <source>
        <dbReference type="PROSITE" id="PS50405"/>
    </source>
</evidence>
<dbReference type="PROSITE" id="PS50404">
    <property type="entry name" value="GST_NTER"/>
    <property type="match status" value="1"/>
</dbReference>
<dbReference type="Pfam" id="PF00043">
    <property type="entry name" value="GST_C"/>
    <property type="match status" value="1"/>
</dbReference>
<dbReference type="InterPro" id="IPR004045">
    <property type="entry name" value="Glutathione_S-Trfase_N"/>
</dbReference>
<comment type="caution">
    <text evidence="6">The sequence shown here is derived from an EMBL/GenBank/DDBJ whole genome shotgun (WGS) entry which is preliminary data.</text>
</comment>
<dbReference type="SFLD" id="SFLDG01151">
    <property type="entry name" value="Main.2:_Nu-like"/>
    <property type="match status" value="1"/>
</dbReference>
<name>A0A9X3L3R6_ALCXX</name>
<gene>
    <name evidence="6" type="ORF">O9570_28095</name>
</gene>
<dbReference type="InterPro" id="IPR036249">
    <property type="entry name" value="Thioredoxin-like_sf"/>
</dbReference>
<comment type="similarity">
    <text evidence="1">Belongs to the GST superfamily.</text>
</comment>
<dbReference type="GO" id="GO:0004364">
    <property type="term" value="F:glutathione transferase activity"/>
    <property type="evidence" value="ECO:0007669"/>
    <property type="project" value="TreeGrafter"/>
</dbReference>
<dbReference type="Gene3D" id="1.20.1050.10">
    <property type="match status" value="1"/>
</dbReference>
<dbReference type="AlphaFoldDB" id="A0A9X3L3R6"/>
<dbReference type="SFLD" id="SFLDS00019">
    <property type="entry name" value="Glutathione_Transferase_(cytos"/>
    <property type="match status" value="1"/>
</dbReference>
<evidence type="ECO:0000313" key="7">
    <source>
        <dbReference type="Proteomes" id="UP001141992"/>
    </source>
</evidence>
<dbReference type="Pfam" id="PF13409">
    <property type="entry name" value="GST_N_2"/>
    <property type="match status" value="1"/>
</dbReference>
<dbReference type="InterPro" id="IPR010987">
    <property type="entry name" value="Glutathione-S-Trfase_C-like"/>
</dbReference>
<dbReference type="GO" id="GO:0006749">
    <property type="term" value="P:glutathione metabolic process"/>
    <property type="evidence" value="ECO:0007669"/>
    <property type="project" value="TreeGrafter"/>
</dbReference>
<dbReference type="FunFam" id="3.40.30.10:FF:000039">
    <property type="entry name" value="Glutathione S-transferase domain"/>
    <property type="match status" value="1"/>
</dbReference>
<evidence type="ECO:0000256" key="1">
    <source>
        <dbReference type="ARBA" id="ARBA00007409"/>
    </source>
</evidence>
<feature type="domain" description="GST N-terminal" evidence="4">
    <location>
        <begin position="1"/>
        <end position="80"/>
    </location>
</feature>
<accession>A0A9X3L3R6</accession>
<dbReference type="CDD" id="cd03206">
    <property type="entry name" value="GST_C_7"/>
    <property type="match status" value="1"/>
</dbReference>
<dbReference type="CDD" id="cd03056">
    <property type="entry name" value="GST_N_4"/>
    <property type="match status" value="1"/>
</dbReference>
<proteinExistence type="inferred from homology"/>
<organism evidence="6 7">
    <name type="scientific">Alcaligenes xylosoxydans xylosoxydans</name>
    <name type="common">Achromobacter xylosoxidans</name>
    <dbReference type="NCBI Taxonomy" id="85698"/>
    <lineage>
        <taxon>Bacteria</taxon>
        <taxon>Pseudomonadati</taxon>
        <taxon>Pseudomonadota</taxon>
        <taxon>Betaproteobacteria</taxon>
        <taxon>Burkholderiales</taxon>
        <taxon>Alcaligenaceae</taxon>
        <taxon>Achromobacter</taxon>
    </lineage>
</organism>
<dbReference type="PANTHER" id="PTHR43969:SF9">
    <property type="entry name" value="GLUTATHIONE S TRANSFERASE D10, ISOFORM A-RELATED"/>
    <property type="match status" value="1"/>
</dbReference>
<dbReference type="InterPro" id="IPR036282">
    <property type="entry name" value="Glutathione-S-Trfase_C_sf"/>
</dbReference>
<comment type="subunit">
    <text evidence="2">Homodimer.</text>
</comment>